<dbReference type="PROSITE" id="PS50928">
    <property type="entry name" value="ABC_TM1"/>
    <property type="match status" value="1"/>
</dbReference>
<dbReference type="GO" id="GO:0055085">
    <property type="term" value="P:transmembrane transport"/>
    <property type="evidence" value="ECO:0007669"/>
    <property type="project" value="InterPro"/>
</dbReference>
<feature type="transmembrane region" description="Helical" evidence="5">
    <location>
        <begin position="147"/>
        <end position="166"/>
    </location>
</feature>
<feature type="transmembrane region" description="Helical" evidence="5">
    <location>
        <begin position="122"/>
        <end position="141"/>
    </location>
</feature>
<dbReference type="Proteomes" id="UP000290365">
    <property type="component" value="Chromosome"/>
</dbReference>
<sequence length="292" mass="31459">MRRFIQAIRGFWSASHKVQIGIVILAFFILVALFHPLINSAIGHGSDPLAVSASEAWELPNAQHLLGTDRYGRDILAMTVTATVASLEVGTIAGLLSTIIGVVVAFVAGYKGGKLDSFLSGFTDIILVVPSFPLLITLSAYTTKVSLFFIALMLAIFSWPFAARTIRSQVLSLRNRPYVELAKVTKLNDFEIIFMELLPNLLPFIGVGFASAALGSIFALVGLEVIGLGPSGTLDLGLMLNWAQSWGALTLGCWPLFVAPVVVLTLLFLAVNLINIGLEEVYNPRLRKMAGA</sequence>
<organism evidence="7 8">
    <name type="scientific">Ktedonosporobacter rubrisoli</name>
    <dbReference type="NCBI Taxonomy" id="2509675"/>
    <lineage>
        <taxon>Bacteria</taxon>
        <taxon>Bacillati</taxon>
        <taxon>Chloroflexota</taxon>
        <taxon>Ktedonobacteria</taxon>
        <taxon>Ktedonobacterales</taxon>
        <taxon>Ktedonosporobacteraceae</taxon>
        <taxon>Ktedonosporobacter</taxon>
    </lineage>
</organism>
<evidence type="ECO:0000256" key="3">
    <source>
        <dbReference type="ARBA" id="ARBA00022989"/>
    </source>
</evidence>
<dbReference type="Pfam" id="PF00528">
    <property type="entry name" value="BPD_transp_1"/>
    <property type="match status" value="1"/>
</dbReference>
<feature type="transmembrane region" description="Helical" evidence="5">
    <location>
        <begin position="89"/>
        <end position="110"/>
    </location>
</feature>
<dbReference type="AlphaFoldDB" id="A0A4P6JRG2"/>
<evidence type="ECO:0000259" key="6">
    <source>
        <dbReference type="PROSITE" id="PS50928"/>
    </source>
</evidence>
<keyword evidence="8" id="KW-1185">Reference proteome</keyword>
<dbReference type="OrthoDB" id="9789244at2"/>
<dbReference type="KEGG" id="kbs:EPA93_19440"/>
<keyword evidence="4 5" id="KW-0472">Membrane</keyword>
<proteinExistence type="inferred from homology"/>
<accession>A0A4P6JRG2</accession>
<feature type="transmembrane region" description="Helical" evidence="5">
    <location>
        <begin position="246"/>
        <end position="278"/>
    </location>
</feature>
<evidence type="ECO:0000256" key="1">
    <source>
        <dbReference type="ARBA" id="ARBA00004141"/>
    </source>
</evidence>
<keyword evidence="3 5" id="KW-1133">Transmembrane helix</keyword>
<evidence type="ECO:0000256" key="5">
    <source>
        <dbReference type="RuleBase" id="RU363032"/>
    </source>
</evidence>
<feature type="transmembrane region" description="Helical" evidence="5">
    <location>
        <begin position="201"/>
        <end position="226"/>
    </location>
</feature>
<keyword evidence="5" id="KW-0813">Transport</keyword>
<comment type="similarity">
    <text evidence="5">Belongs to the binding-protein-dependent transport system permease family.</text>
</comment>
<evidence type="ECO:0000256" key="2">
    <source>
        <dbReference type="ARBA" id="ARBA00022692"/>
    </source>
</evidence>
<feature type="transmembrane region" description="Helical" evidence="5">
    <location>
        <begin position="20"/>
        <end position="38"/>
    </location>
</feature>
<name>A0A4P6JRG2_KTERU</name>
<evidence type="ECO:0000313" key="8">
    <source>
        <dbReference type="Proteomes" id="UP000290365"/>
    </source>
</evidence>
<protein>
    <submittedName>
        <fullName evidence="7">ABC transporter permease</fullName>
    </submittedName>
</protein>
<keyword evidence="2 5" id="KW-0812">Transmembrane</keyword>
<dbReference type="InterPro" id="IPR000515">
    <property type="entry name" value="MetI-like"/>
</dbReference>
<dbReference type="PANTHER" id="PTHR42729">
    <property type="entry name" value="OLIGO/DIPEPTIDE TRANSPORT, PERMEASE PROTEIN (DPPC-2)"/>
    <property type="match status" value="1"/>
</dbReference>
<dbReference type="SUPFAM" id="SSF161098">
    <property type="entry name" value="MetI-like"/>
    <property type="match status" value="1"/>
</dbReference>
<evidence type="ECO:0000256" key="4">
    <source>
        <dbReference type="ARBA" id="ARBA00023136"/>
    </source>
</evidence>
<reference evidence="7 8" key="1">
    <citation type="submission" date="2019-01" db="EMBL/GenBank/DDBJ databases">
        <title>Ktedonosporobacter rubrisoli SCAWS-G2.</title>
        <authorList>
            <person name="Huang Y."/>
            <person name="Yan B."/>
        </authorList>
    </citation>
    <scope>NUCLEOTIDE SEQUENCE [LARGE SCALE GENOMIC DNA]</scope>
    <source>
        <strain evidence="7 8">SCAWS-G2</strain>
    </source>
</reference>
<evidence type="ECO:0000313" key="7">
    <source>
        <dbReference type="EMBL" id="QBD78049.1"/>
    </source>
</evidence>
<dbReference type="Gene3D" id="1.10.3720.10">
    <property type="entry name" value="MetI-like"/>
    <property type="match status" value="1"/>
</dbReference>
<dbReference type="EMBL" id="CP035758">
    <property type="protein sequence ID" value="QBD78049.1"/>
    <property type="molecule type" value="Genomic_DNA"/>
</dbReference>
<dbReference type="GO" id="GO:0005886">
    <property type="term" value="C:plasma membrane"/>
    <property type="evidence" value="ECO:0007669"/>
    <property type="project" value="UniProtKB-SubCell"/>
</dbReference>
<comment type="subcellular location">
    <subcellularLocation>
        <location evidence="5">Cell membrane</location>
        <topology evidence="5">Multi-pass membrane protein</topology>
    </subcellularLocation>
    <subcellularLocation>
        <location evidence="1">Membrane</location>
        <topology evidence="1">Multi-pass membrane protein</topology>
    </subcellularLocation>
</comment>
<dbReference type="RefSeq" id="WP_129889102.1">
    <property type="nucleotide sequence ID" value="NZ_CP035758.1"/>
</dbReference>
<dbReference type="InterPro" id="IPR035906">
    <property type="entry name" value="MetI-like_sf"/>
</dbReference>
<feature type="domain" description="ABC transmembrane type-1" evidence="6">
    <location>
        <begin position="83"/>
        <end position="275"/>
    </location>
</feature>
<dbReference type="PANTHER" id="PTHR42729:SF1">
    <property type="entry name" value="OLIGO_DIPEPTIDE TRANSPORT, PERMEASE PROTEIN (DPPC-2)"/>
    <property type="match status" value="1"/>
</dbReference>
<gene>
    <name evidence="7" type="ORF">EPA93_19440</name>
</gene>
<dbReference type="CDD" id="cd06261">
    <property type="entry name" value="TM_PBP2"/>
    <property type="match status" value="1"/>
</dbReference>